<keyword evidence="2" id="KW-0472">Membrane</keyword>
<dbReference type="STRING" id="741276.A0A2S5BI60"/>
<feature type="region of interest" description="Disordered" evidence="1">
    <location>
        <begin position="475"/>
        <end position="544"/>
    </location>
</feature>
<feature type="compositionally biased region" description="Low complexity" evidence="1">
    <location>
        <begin position="475"/>
        <end position="487"/>
    </location>
</feature>
<feature type="region of interest" description="Disordered" evidence="1">
    <location>
        <begin position="55"/>
        <end position="89"/>
    </location>
</feature>
<keyword evidence="3" id="KW-0732">Signal</keyword>
<proteinExistence type="predicted"/>
<evidence type="ECO:0008006" key="6">
    <source>
        <dbReference type="Google" id="ProtNLM"/>
    </source>
</evidence>
<keyword evidence="2" id="KW-1133">Transmembrane helix</keyword>
<dbReference type="EMBL" id="PJQD01000005">
    <property type="protein sequence ID" value="POY76433.1"/>
    <property type="molecule type" value="Genomic_DNA"/>
</dbReference>
<evidence type="ECO:0000313" key="5">
    <source>
        <dbReference type="Proteomes" id="UP000237144"/>
    </source>
</evidence>
<feature type="transmembrane region" description="Helical" evidence="2">
    <location>
        <begin position="285"/>
        <end position="306"/>
    </location>
</feature>
<evidence type="ECO:0000256" key="1">
    <source>
        <dbReference type="SAM" id="MobiDB-lite"/>
    </source>
</evidence>
<comment type="caution">
    <text evidence="4">The sequence shown here is derived from an EMBL/GenBank/DDBJ whole genome shotgun (WGS) entry which is preliminary data.</text>
</comment>
<feature type="signal peptide" evidence="3">
    <location>
        <begin position="1"/>
        <end position="22"/>
    </location>
</feature>
<keyword evidence="2" id="KW-0812">Transmembrane</keyword>
<feature type="region of interest" description="Disordered" evidence="1">
    <location>
        <begin position="106"/>
        <end position="210"/>
    </location>
</feature>
<dbReference type="Proteomes" id="UP000237144">
    <property type="component" value="Unassembled WGS sequence"/>
</dbReference>
<keyword evidence="5" id="KW-1185">Reference proteome</keyword>
<dbReference type="OrthoDB" id="2529615at2759"/>
<feature type="compositionally biased region" description="Pro residues" evidence="1">
    <location>
        <begin position="492"/>
        <end position="506"/>
    </location>
</feature>
<dbReference type="AlphaFoldDB" id="A0A2S5BI60"/>
<feature type="chain" id="PRO_5015728058" description="Mid2 domain-containing protein" evidence="3">
    <location>
        <begin position="23"/>
        <end position="544"/>
    </location>
</feature>
<reference evidence="4 5" key="1">
    <citation type="journal article" date="2018" name="Front. Microbiol.">
        <title>Prospects for Fungal Bioremediation of Acidic Radioactive Waste Sites: Characterization and Genome Sequence of Rhodotorula taiwanensis MD1149.</title>
        <authorList>
            <person name="Tkavc R."/>
            <person name="Matrosova V.Y."/>
            <person name="Grichenko O.E."/>
            <person name="Gostincar C."/>
            <person name="Volpe R.P."/>
            <person name="Klimenkova P."/>
            <person name="Gaidamakova E.K."/>
            <person name="Zhou C.E."/>
            <person name="Stewart B.J."/>
            <person name="Lyman M.G."/>
            <person name="Malfatti S.A."/>
            <person name="Rubinfeld B."/>
            <person name="Courtot M."/>
            <person name="Singh J."/>
            <person name="Dalgard C.L."/>
            <person name="Hamilton T."/>
            <person name="Frey K.G."/>
            <person name="Gunde-Cimerman N."/>
            <person name="Dugan L."/>
            <person name="Daly M.J."/>
        </authorList>
    </citation>
    <scope>NUCLEOTIDE SEQUENCE [LARGE SCALE GENOMIC DNA]</scope>
    <source>
        <strain evidence="4 5">MD1149</strain>
    </source>
</reference>
<sequence>MRAVRAAAWLAIASAASSTASSAPPRLFDCTAVDSPDTALQTEWSCVGAGGPRTIVRRRSHEPNGATRNLRKRQTQASDGIAETSAATSAATTAAVAETTTAPAVATTTSPAVTTTSQAPAVTTTSVPEQTSSAAAPITTTSQAAQTTTTAQQATTTSPSAQQPTTTTAEQQQTTTTQGTQPTTSSSTINSATSGTRTADSSAASPSNASRSQSSAVAAASSASSLSAAVSSASAAGSSVSLVTHTYTSTFTNADGSIGTSTGTLTSASVVPVQNNSSGNTAKTWGIVGGVVGGVVVISAIVFLVYRLTQRRFSNLDDGDIDEIKWPDLLPDGQDVSATTTTLMPLSTHRTNGAGVGDDGMTEYGGEGGGSGAGRSMSGVYAPVSDGRRQSTATLLSQQGYHDPYANGTSFADYSRQASYEQLAMADGGAHAFSHGYDPFAGAAGGGAIPQQGTVYPPSPPQHQTAQFGGVWPASAAPRGAPGAAGAMRVASPPPQSRTMSPPPSHPAGGSLGKLPSIRRAESPFAVPGIAIDDEEGGGGRGPL</sequence>
<gene>
    <name evidence="4" type="ORF">BMF94_0632</name>
</gene>
<evidence type="ECO:0000313" key="4">
    <source>
        <dbReference type="EMBL" id="POY76433.1"/>
    </source>
</evidence>
<organism evidence="4 5">
    <name type="scientific">Rhodotorula taiwanensis</name>
    <dbReference type="NCBI Taxonomy" id="741276"/>
    <lineage>
        <taxon>Eukaryota</taxon>
        <taxon>Fungi</taxon>
        <taxon>Dikarya</taxon>
        <taxon>Basidiomycota</taxon>
        <taxon>Pucciniomycotina</taxon>
        <taxon>Microbotryomycetes</taxon>
        <taxon>Sporidiobolales</taxon>
        <taxon>Sporidiobolaceae</taxon>
        <taxon>Rhodotorula</taxon>
    </lineage>
</organism>
<name>A0A2S5BI60_9BASI</name>
<accession>A0A2S5BI60</accession>
<protein>
    <recommendedName>
        <fullName evidence="6">Mid2 domain-containing protein</fullName>
    </recommendedName>
</protein>
<evidence type="ECO:0000256" key="2">
    <source>
        <dbReference type="SAM" id="Phobius"/>
    </source>
</evidence>
<evidence type="ECO:0000256" key="3">
    <source>
        <dbReference type="SAM" id="SignalP"/>
    </source>
</evidence>